<evidence type="ECO:0000256" key="2">
    <source>
        <dbReference type="SAM" id="MobiDB-lite"/>
    </source>
</evidence>
<proteinExistence type="predicted"/>
<gene>
    <name evidence="3" type="ORF">CYME_CMT138C</name>
</gene>
<evidence type="ECO:0000256" key="1">
    <source>
        <dbReference type="SAM" id="Coils"/>
    </source>
</evidence>
<dbReference type="Proteomes" id="UP000007014">
    <property type="component" value="Chromosome 20"/>
</dbReference>
<sequence>MDAGISGTLPNLSAVETAPQVSTPTNEQMPSGPWRIGRRHASRSSNKTNLGETTSTSTLASVALAELEVDNLRLELEERDEWLSRLQKHLEESQKELESSRAEALRLRQVVAEQNGRLVEFELKQQTLTDQIQRLQLQSVAQSVVDSCVSAAVFKVHSDNAAASSVPAATTASCERLQVTLLRAQRDAREIHDLLRMLARSQKSLIETWRENLPRLAQALPQLADLVPAVVLQQLEEQQRKAIEAEYAELDKRLRAREGALRERESRVEDLEARKESVLQREKELEAWEARLRDMQRTLEEQRVRMERLMQGMVPVELVEARERSLRHRETSVEMYERSIERSLQARKASLLAEQAELESRLHDEWARFHLQCEAERHDLQRELDQERMLFRERIEAQHFELQSRFEEFSMAAEAEAVSFSNLLRDTVSRFAMEVSAAKQLIAELDSRFQRILENAERQADLYRQVLRS</sequence>
<accession>M1VCD1</accession>
<dbReference type="SMR" id="M1VCD1"/>
<dbReference type="RefSeq" id="XP_005539180.1">
    <property type="nucleotide sequence ID" value="XM_005539123.1"/>
</dbReference>
<name>M1VCD1_CYAM1</name>
<feature type="region of interest" description="Disordered" evidence="2">
    <location>
        <begin position="1"/>
        <end position="54"/>
    </location>
</feature>
<dbReference type="KEGG" id="cme:CYME_CMT138C"/>
<feature type="compositionally biased region" description="Polar residues" evidence="2">
    <location>
        <begin position="19"/>
        <end position="29"/>
    </location>
</feature>
<organism evidence="3 4">
    <name type="scientific">Cyanidioschyzon merolae (strain NIES-3377 / 10D)</name>
    <name type="common">Unicellular red alga</name>
    <dbReference type="NCBI Taxonomy" id="280699"/>
    <lineage>
        <taxon>Eukaryota</taxon>
        <taxon>Rhodophyta</taxon>
        <taxon>Bangiophyceae</taxon>
        <taxon>Cyanidiales</taxon>
        <taxon>Cyanidiaceae</taxon>
        <taxon>Cyanidioschyzon</taxon>
    </lineage>
</organism>
<evidence type="ECO:0000313" key="3">
    <source>
        <dbReference type="EMBL" id="BAM83144.1"/>
    </source>
</evidence>
<reference evidence="3 4" key="1">
    <citation type="journal article" date="2004" name="Nature">
        <title>Genome sequence of the ultrasmall unicellular red alga Cyanidioschyzon merolae 10D.</title>
        <authorList>
            <person name="Matsuzaki M."/>
            <person name="Misumi O."/>
            <person name="Shin-i T."/>
            <person name="Maruyama S."/>
            <person name="Takahara M."/>
            <person name="Miyagishima S."/>
            <person name="Mori T."/>
            <person name="Nishida K."/>
            <person name="Yagisawa F."/>
            <person name="Nishida K."/>
            <person name="Yoshida Y."/>
            <person name="Nishimura Y."/>
            <person name="Nakao S."/>
            <person name="Kobayashi T."/>
            <person name="Momoyama Y."/>
            <person name="Higashiyama T."/>
            <person name="Minoda A."/>
            <person name="Sano M."/>
            <person name="Nomoto H."/>
            <person name="Oishi K."/>
            <person name="Hayashi H."/>
            <person name="Ohta F."/>
            <person name="Nishizaka S."/>
            <person name="Haga S."/>
            <person name="Miura S."/>
            <person name="Morishita T."/>
            <person name="Kabeya Y."/>
            <person name="Terasawa K."/>
            <person name="Suzuki Y."/>
            <person name="Ishii Y."/>
            <person name="Asakawa S."/>
            <person name="Takano H."/>
            <person name="Ohta N."/>
            <person name="Kuroiwa H."/>
            <person name="Tanaka K."/>
            <person name="Shimizu N."/>
            <person name="Sugano S."/>
            <person name="Sato N."/>
            <person name="Nozaki H."/>
            <person name="Ogasawara N."/>
            <person name="Kohara Y."/>
            <person name="Kuroiwa T."/>
        </authorList>
    </citation>
    <scope>NUCLEOTIDE SEQUENCE [LARGE SCALE GENOMIC DNA]</scope>
    <source>
        <strain evidence="3 4">10D</strain>
    </source>
</reference>
<reference evidence="3 4" key="2">
    <citation type="journal article" date="2007" name="BMC Biol.">
        <title>A 100%-complete sequence reveals unusually simple genomic features in the hot-spring red alga Cyanidioschyzon merolae.</title>
        <authorList>
            <person name="Nozaki H."/>
            <person name="Takano H."/>
            <person name="Misumi O."/>
            <person name="Terasawa K."/>
            <person name="Matsuzaki M."/>
            <person name="Maruyama S."/>
            <person name="Nishida K."/>
            <person name="Yagisawa F."/>
            <person name="Yoshida Y."/>
            <person name="Fujiwara T."/>
            <person name="Takio S."/>
            <person name="Tamura K."/>
            <person name="Chung S.J."/>
            <person name="Nakamura S."/>
            <person name="Kuroiwa H."/>
            <person name="Tanaka K."/>
            <person name="Sato N."/>
            <person name="Kuroiwa T."/>
        </authorList>
    </citation>
    <scope>NUCLEOTIDE SEQUENCE [LARGE SCALE GENOMIC DNA]</scope>
    <source>
        <strain evidence="3 4">10D</strain>
    </source>
</reference>
<feature type="coiled-coil region" evidence="1">
    <location>
        <begin position="83"/>
        <end position="138"/>
    </location>
</feature>
<keyword evidence="1" id="KW-0175">Coiled coil</keyword>
<feature type="coiled-coil region" evidence="1">
    <location>
        <begin position="233"/>
        <end position="312"/>
    </location>
</feature>
<evidence type="ECO:0000313" key="4">
    <source>
        <dbReference type="Proteomes" id="UP000007014"/>
    </source>
</evidence>
<protein>
    <submittedName>
        <fullName evidence="3">Uncharacterized protein</fullName>
    </submittedName>
</protein>
<dbReference type="AlphaFoldDB" id="M1VCD1"/>
<dbReference type="GeneID" id="16997927"/>
<keyword evidence="4" id="KW-1185">Reference proteome</keyword>
<dbReference type="Gramene" id="CMT138CT">
    <property type="protein sequence ID" value="CMT138CT"/>
    <property type="gene ID" value="CMT138C"/>
</dbReference>
<dbReference type="OrthoDB" id="10534517at2759"/>
<dbReference type="EMBL" id="AP006502">
    <property type="protein sequence ID" value="BAM83144.1"/>
    <property type="molecule type" value="Genomic_DNA"/>
</dbReference>
<dbReference type="HOGENOM" id="CLU_583128_0_0_1"/>